<dbReference type="GO" id="GO:0006813">
    <property type="term" value="P:potassium ion transport"/>
    <property type="evidence" value="ECO:0007669"/>
    <property type="project" value="InterPro"/>
</dbReference>
<dbReference type="PROSITE" id="PS51202">
    <property type="entry name" value="RCK_C"/>
    <property type="match status" value="1"/>
</dbReference>
<dbReference type="PANTHER" id="PTHR43833:SF7">
    <property type="entry name" value="KTR SYSTEM POTASSIUM UPTAKE PROTEIN C"/>
    <property type="match status" value="1"/>
</dbReference>
<dbReference type="Pfam" id="PF02080">
    <property type="entry name" value="TrkA_C"/>
    <property type="match status" value="1"/>
</dbReference>
<dbReference type="InterPro" id="IPR006037">
    <property type="entry name" value="RCK_C"/>
</dbReference>
<accession>A0A5S4ZSD4</accession>
<dbReference type="EMBL" id="VNHM01000010">
    <property type="protein sequence ID" value="TYO94968.1"/>
    <property type="molecule type" value="Genomic_DNA"/>
</dbReference>
<evidence type="ECO:0000313" key="2">
    <source>
        <dbReference type="EMBL" id="TYO94968.1"/>
    </source>
</evidence>
<dbReference type="Gene3D" id="3.30.70.1450">
    <property type="entry name" value="Regulator of K+ conductance, C-terminal domain"/>
    <property type="match status" value="1"/>
</dbReference>
<dbReference type="Proteomes" id="UP000323166">
    <property type="component" value="Unassembled WGS sequence"/>
</dbReference>
<name>A0A5S4ZSD4_9FIRM</name>
<dbReference type="AlphaFoldDB" id="A0A5S4ZSD4"/>
<protein>
    <submittedName>
        <fullName evidence="2">Trk system potassium uptake protein TrkA</fullName>
    </submittedName>
</protein>
<dbReference type="SUPFAM" id="SSF116726">
    <property type="entry name" value="TrkA C-terminal domain-like"/>
    <property type="match status" value="1"/>
</dbReference>
<dbReference type="InterPro" id="IPR036291">
    <property type="entry name" value="NAD(P)-bd_dom_sf"/>
</dbReference>
<dbReference type="InterPro" id="IPR036721">
    <property type="entry name" value="RCK_C_sf"/>
</dbReference>
<dbReference type="SUPFAM" id="SSF51735">
    <property type="entry name" value="NAD(P)-binding Rossmann-fold domains"/>
    <property type="match status" value="1"/>
</dbReference>
<comment type="caution">
    <text evidence="2">The sequence shown here is derived from an EMBL/GenBank/DDBJ whole genome shotgun (WGS) entry which is preliminary data.</text>
</comment>
<organism evidence="2 3">
    <name type="scientific">Desulfallas thermosapovorans DSM 6562</name>
    <dbReference type="NCBI Taxonomy" id="1121431"/>
    <lineage>
        <taxon>Bacteria</taxon>
        <taxon>Bacillati</taxon>
        <taxon>Bacillota</taxon>
        <taxon>Clostridia</taxon>
        <taxon>Eubacteriales</taxon>
        <taxon>Desulfallaceae</taxon>
        <taxon>Desulfallas</taxon>
    </lineage>
</organism>
<proteinExistence type="predicted"/>
<keyword evidence="3" id="KW-1185">Reference proteome</keyword>
<evidence type="ECO:0000259" key="1">
    <source>
        <dbReference type="PROSITE" id="PS51202"/>
    </source>
</evidence>
<dbReference type="Pfam" id="PF02254">
    <property type="entry name" value="TrkA_N"/>
    <property type="match status" value="1"/>
</dbReference>
<dbReference type="InterPro" id="IPR003148">
    <property type="entry name" value="RCK_N"/>
</dbReference>
<dbReference type="PANTHER" id="PTHR43833">
    <property type="entry name" value="POTASSIUM CHANNEL PROTEIN 2-RELATED-RELATED"/>
    <property type="match status" value="1"/>
</dbReference>
<dbReference type="GO" id="GO:0008324">
    <property type="term" value="F:monoatomic cation transmembrane transporter activity"/>
    <property type="evidence" value="ECO:0007669"/>
    <property type="project" value="InterPro"/>
</dbReference>
<sequence>MTVKKSILVIGVGRFGRGVIEGLYDRGHDIFAIDINEENLEDVRDMIVSGAILDVGDDDDELVRIVGEKNFDEAVVALGADFEGALIATSILKDAGVPVSVKAPNQRRGNVLQKMGADRIVFPERDMGRRLAHVISTEAEIDMLELPQGFVVEQLEVGPGFAGKTLEKLNTSNRFGIWIMLVYQGNEPVQPTATTRLNEGDIMVIFGRKTKLNKFEDANFGKKKRTVGKR</sequence>
<reference evidence="2 3" key="1">
    <citation type="submission" date="2019-07" db="EMBL/GenBank/DDBJ databases">
        <title>Genomic Encyclopedia of Type Strains, Phase I: the one thousand microbial genomes (KMG-I) project.</title>
        <authorList>
            <person name="Kyrpides N."/>
        </authorList>
    </citation>
    <scope>NUCLEOTIDE SEQUENCE [LARGE SCALE GENOMIC DNA]</scope>
    <source>
        <strain evidence="2 3">DSM 6562</strain>
    </source>
</reference>
<evidence type="ECO:0000313" key="3">
    <source>
        <dbReference type="Proteomes" id="UP000323166"/>
    </source>
</evidence>
<dbReference type="Gene3D" id="3.40.50.720">
    <property type="entry name" value="NAD(P)-binding Rossmann-like Domain"/>
    <property type="match status" value="1"/>
</dbReference>
<gene>
    <name evidence="2" type="ORF">LX24_01984</name>
</gene>
<dbReference type="InterPro" id="IPR050721">
    <property type="entry name" value="Trk_Ktr_HKT_K-transport"/>
</dbReference>
<feature type="domain" description="RCK C-terminal" evidence="1">
    <location>
        <begin position="139"/>
        <end position="221"/>
    </location>
</feature>